<organism evidence="1 2">
    <name type="scientific">Halalkalibacter suaedae</name>
    <dbReference type="NCBI Taxonomy" id="2822140"/>
    <lineage>
        <taxon>Bacteria</taxon>
        <taxon>Bacillati</taxon>
        <taxon>Bacillota</taxon>
        <taxon>Bacilli</taxon>
        <taxon>Bacillales</taxon>
        <taxon>Bacillaceae</taxon>
        <taxon>Halalkalibacter</taxon>
    </lineage>
</organism>
<keyword evidence="2" id="KW-1185">Reference proteome</keyword>
<evidence type="ECO:0000313" key="1">
    <source>
        <dbReference type="EMBL" id="MBP3953164.1"/>
    </source>
</evidence>
<sequence>MKKIDHYPKSIVKAIRYIKQDAPSDRLEEIEHMVLQAIAMRKQKEKVSQ</sequence>
<protein>
    <submittedName>
        <fullName evidence="1">Uncharacterized protein</fullName>
    </submittedName>
</protein>
<dbReference type="RefSeq" id="WP_210599019.1">
    <property type="nucleotide sequence ID" value="NZ_JAGKSQ010000010.1"/>
</dbReference>
<proteinExistence type="predicted"/>
<reference evidence="1" key="1">
    <citation type="submission" date="2021-03" db="EMBL/GenBank/DDBJ databases">
        <title>Bacillus suaedae sp. nov., isolated from Suaeda aralocaspica.</title>
        <authorList>
            <person name="Lei R.F.R."/>
        </authorList>
    </citation>
    <scope>NUCLEOTIDE SEQUENCE</scope>
    <source>
        <strain evidence="1">YZJH907-2</strain>
    </source>
</reference>
<dbReference type="EMBL" id="JAGKSQ010000010">
    <property type="protein sequence ID" value="MBP3953164.1"/>
    <property type="molecule type" value="Genomic_DNA"/>
</dbReference>
<gene>
    <name evidence="1" type="ORF">J7W16_18740</name>
</gene>
<dbReference type="AlphaFoldDB" id="A0A940WUU0"/>
<name>A0A940WUU0_9BACI</name>
<comment type="caution">
    <text evidence="1">The sequence shown here is derived from an EMBL/GenBank/DDBJ whole genome shotgun (WGS) entry which is preliminary data.</text>
</comment>
<accession>A0A940WUU0</accession>
<evidence type="ECO:0000313" key="2">
    <source>
        <dbReference type="Proteomes" id="UP000678228"/>
    </source>
</evidence>
<dbReference type="Proteomes" id="UP000678228">
    <property type="component" value="Unassembled WGS sequence"/>
</dbReference>